<dbReference type="SMART" id="SM00275">
    <property type="entry name" value="G_alpha"/>
    <property type="match status" value="1"/>
</dbReference>
<dbReference type="GO" id="GO:0005525">
    <property type="term" value="F:GTP binding"/>
    <property type="evidence" value="ECO:0007669"/>
    <property type="project" value="UniProtKB-KW"/>
</dbReference>
<proteinExistence type="predicted"/>
<dbReference type="Gene3D" id="3.40.50.300">
    <property type="entry name" value="P-loop containing nucleotide triphosphate hydrolases"/>
    <property type="match status" value="2"/>
</dbReference>
<dbReference type="EMBL" id="JACAZI010000028">
    <property type="protein sequence ID" value="KAF7333724.1"/>
    <property type="molecule type" value="Genomic_DNA"/>
</dbReference>
<feature type="binding site" evidence="6">
    <location>
        <position position="306"/>
    </location>
    <ligand>
        <name>Mg(2+)</name>
        <dbReference type="ChEBI" id="CHEBI:18420"/>
    </ligand>
</feature>
<keyword evidence="4" id="KW-0807">Transducer</keyword>
<evidence type="ECO:0000256" key="5">
    <source>
        <dbReference type="PIRSR" id="PIRSR601019-1"/>
    </source>
</evidence>
<evidence type="ECO:0000256" key="3">
    <source>
        <dbReference type="ARBA" id="ARBA00023134"/>
    </source>
</evidence>
<evidence type="ECO:0000256" key="4">
    <source>
        <dbReference type="ARBA" id="ARBA00023224"/>
    </source>
</evidence>
<dbReference type="InterPro" id="IPR001019">
    <property type="entry name" value="Gprotein_alpha_su"/>
</dbReference>
<dbReference type="GO" id="GO:0046872">
    <property type="term" value="F:metal ion binding"/>
    <property type="evidence" value="ECO:0007669"/>
    <property type="project" value="UniProtKB-KW"/>
</dbReference>
<dbReference type="InterPro" id="IPR011025">
    <property type="entry name" value="GproteinA_insert"/>
</dbReference>
<sequence length="509" mass="57948">MPVRVPMRSLDDTDPISLALAPPQDESPDDRQKRILKERVAKQVSDEIDAQLNKERQQAKRQSKPVKILLLGQSESGKSTTLKNFQLMCEPKAFRAERASWRAIIQLNVIRSLRIILEALAAASRSGDPPSPRSSYSSYSSRESIHPDSDLLSLRTRLLPLLEIEDALKRRLATPEADHLHEISSSSATPIPTISTIFRRRTNNEVVVNSSVAWQSAFMRGTDGRESFDTQNAVDWDAEDDPGPALHARSEDMQRLWEHPTVRAILDQQGIRLQESPGFFLDELEVVTSLRYVPTDDHILRARLKTLGVSEHRMHLTDPYNGITREFRFFDVGGQRSMVRFLAEHIISFECANSEDKRARWVPYFDDVEAIIFLAPISAFDQNLAEDRSVNRLADSVELWTAITSNQLLQKTNIVLFLNKIDILQAKLASGIRFADFLPTYGLRPNDYDSVSKYLRKQFNGIMKRSSPSPRIFYCHLTHVTDPKSTAYILAGIKDMLMRSHLKESRLIL</sequence>
<dbReference type="InterPro" id="IPR027417">
    <property type="entry name" value="P-loop_NTPase"/>
</dbReference>
<feature type="binding site" evidence="5">
    <location>
        <begin position="300"/>
        <end position="306"/>
    </location>
    <ligand>
        <name>GTP</name>
        <dbReference type="ChEBI" id="CHEBI:37565"/>
    </ligand>
</feature>
<comment type="caution">
    <text evidence="8">The sequence shown here is derived from an EMBL/GenBank/DDBJ whole genome shotgun (WGS) entry which is preliminary data.</text>
</comment>
<feature type="region of interest" description="Disordered" evidence="7">
    <location>
        <begin position="124"/>
        <end position="146"/>
    </location>
</feature>
<evidence type="ECO:0000256" key="2">
    <source>
        <dbReference type="ARBA" id="ARBA00022741"/>
    </source>
</evidence>
<protein>
    <recommendedName>
        <fullName evidence="10">Guanine nucleotide-binding protein alpha-4 subunit</fullName>
    </recommendedName>
</protein>
<dbReference type="SUPFAM" id="SSF47895">
    <property type="entry name" value="Transducin (alpha subunit), insertion domain"/>
    <property type="match status" value="1"/>
</dbReference>
<dbReference type="GO" id="GO:0005834">
    <property type="term" value="C:heterotrimeric G-protein complex"/>
    <property type="evidence" value="ECO:0007669"/>
    <property type="project" value="TreeGrafter"/>
</dbReference>
<dbReference type="PANTHER" id="PTHR10218:SF360">
    <property type="entry name" value="GUANINE NUCLEOTIDE-BINDING PROTEIN SUBUNIT ALPHA HOMOLOG"/>
    <property type="match status" value="1"/>
</dbReference>
<keyword evidence="2 5" id="KW-0547">Nucleotide-binding</keyword>
<accession>A0A8H6X480</accession>
<keyword evidence="1 6" id="KW-0479">Metal-binding</keyword>
<keyword evidence="3 5" id="KW-0342">GTP-binding</keyword>
<keyword evidence="9" id="KW-1185">Reference proteome</keyword>
<feature type="compositionally biased region" description="Low complexity" evidence="7">
    <location>
        <begin position="124"/>
        <end position="142"/>
    </location>
</feature>
<dbReference type="Proteomes" id="UP000620124">
    <property type="component" value="Unassembled WGS sequence"/>
</dbReference>
<dbReference type="PROSITE" id="PS51882">
    <property type="entry name" value="G_ALPHA"/>
    <property type="match status" value="1"/>
</dbReference>
<reference evidence="8" key="1">
    <citation type="submission" date="2020-05" db="EMBL/GenBank/DDBJ databases">
        <title>Mycena genomes resolve the evolution of fungal bioluminescence.</title>
        <authorList>
            <person name="Tsai I.J."/>
        </authorList>
    </citation>
    <scope>NUCLEOTIDE SEQUENCE</scope>
    <source>
        <strain evidence="8">CCC161011</strain>
    </source>
</reference>
<evidence type="ECO:0000256" key="1">
    <source>
        <dbReference type="ARBA" id="ARBA00022723"/>
    </source>
</evidence>
<feature type="binding site" evidence="5">
    <location>
        <begin position="331"/>
        <end position="335"/>
    </location>
    <ligand>
        <name>GTP</name>
        <dbReference type="ChEBI" id="CHEBI:37565"/>
    </ligand>
</feature>
<evidence type="ECO:0000313" key="9">
    <source>
        <dbReference type="Proteomes" id="UP000620124"/>
    </source>
</evidence>
<dbReference type="Pfam" id="PF00503">
    <property type="entry name" value="G-alpha"/>
    <property type="match status" value="1"/>
</dbReference>
<feature type="binding site" evidence="5">
    <location>
        <begin position="419"/>
        <end position="422"/>
    </location>
    <ligand>
        <name>GTP</name>
        <dbReference type="ChEBI" id="CHEBI:37565"/>
    </ligand>
</feature>
<dbReference type="SUPFAM" id="SSF52540">
    <property type="entry name" value="P-loop containing nucleoside triphosphate hydrolases"/>
    <property type="match status" value="1"/>
</dbReference>
<dbReference type="AlphaFoldDB" id="A0A8H6X480"/>
<dbReference type="GO" id="GO:0001664">
    <property type="term" value="F:G protein-coupled receptor binding"/>
    <property type="evidence" value="ECO:0007669"/>
    <property type="project" value="TreeGrafter"/>
</dbReference>
<evidence type="ECO:0000313" key="8">
    <source>
        <dbReference type="EMBL" id="KAF7333724.1"/>
    </source>
</evidence>
<gene>
    <name evidence="8" type="ORF">MVEN_02328800</name>
</gene>
<dbReference type="PRINTS" id="PR00318">
    <property type="entry name" value="GPROTEINA"/>
</dbReference>
<dbReference type="PANTHER" id="PTHR10218">
    <property type="entry name" value="GTP-BINDING PROTEIN ALPHA SUBUNIT"/>
    <property type="match status" value="1"/>
</dbReference>
<keyword evidence="6" id="KW-0460">Magnesium</keyword>
<name>A0A8H6X480_9AGAR</name>
<dbReference type="GO" id="GO:0007188">
    <property type="term" value="P:adenylate cyclase-modulating G protein-coupled receptor signaling pathway"/>
    <property type="evidence" value="ECO:0007669"/>
    <property type="project" value="TreeGrafter"/>
</dbReference>
<dbReference type="FunFam" id="3.40.50.300:FF:000692">
    <property type="entry name" value="Guanine nucleotide-binding protein subunit alpha"/>
    <property type="match status" value="1"/>
</dbReference>
<evidence type="ECO:0000256" key="7">
    <source>
        <dbReference type="SAM" id="MobiDB-lite"/>
    </source>
</evidence>
<evidence type="ECO:0000256" key="6">
    <source>
        <dbReference type="PIRSR" id="PIRSR601019-2"/>
    </source>
</evidence>
<dbReference type="GO" id="GO:0003924">
    <property type="term" value="F:GTPase activity"/>
    <property type="evidence" value="ECO:0007669"/>
    <property type="project" value="InterPro"/>
</dbReference>
<organism evidence="8 9">
    <name type="scientific">Mycena venus</name>
    <dbReference type="NCBI Taxonomy" id="2733690"/>
    <lineage>
        <taxon>Eukaryota</taxon>
        <taxon>Fungi</taxon>
        <taxon>Dikarya</taxon>
        <taxon>Basidiomycota</taxon>
        <taxon>Agaricomycotina</taxon>
        <taxon>Agaricomycetes</taxon>
        <taxon>Agaricomycetidae</taxon>
        <taxon>Agaricales</taxon>
        <taxon>Marasmiineae</taxon>
        <taxon>Mycenaceae</taxon>
        <taxon>Mycena</taxon>
    </lineage>
</organism>
<feature type="region of interest" description="Disordered" evidence="7">
    <location>
        <begin position="1"/>
        <end position="31"/>
    </location>
</feature>
<dbReference type="GO" id="GO:0031683">
    <property type="term" value="F:G-protein beta/gamma-subunit complex binding"/>
    <property type="evidence" value="ECO:0007669"/>
    <property type="project" value="InterPro"/>
</dbReference>
<dbReference type="OrthoDB" id="5817230at2759"/>
<evidence type="ECO:0008006" key="10">
    <source>
        <dbReference type="Google" id="ProtNLM"/>
    </source>
</evidence>
<dbReference type="GO" id="GO:0005737">
    <property type="term" value="C:cytoplasm"/>
    <property type="evidence" value="ECO:0007669"/>
    <property type="project" value="TreeGrafter"/>
</dbReference>